<dbReference type="RefSeq" id="XP_016764664.1">
    <property type="nucleotide sequence ID" value="XM_016903257.1"/>
</dbReference>
<gene>
    <name evidence="1" type="ORF">SEPMUDRAFT_145773</name>
</gene>
<organism evidence="1 2">
    <name type="scientific">Sphaerulina musiva (strain SO2202)</name>
    <name type="common">Poplar stem canker fungus</name>
    <name type="synonym">Septoria musiva</name>
    <dbReference type="NCBI Taxonomy" id="692275"/>
    <lineage>
        <taxon>Eukaryota</taxon>
        <taxon>Fungi</taxon>
        <taxon>Dikarya</taxon>
        <taxon>Ascomycota</taxon>
        <taxon>Pezizomycotina</taxon>
        <taxon>Dothideomycetes</taxon>
        <taxon>Dothideomycetidae</taxon>
        <taxon>Mycosphaerellales</taxon>
        <taxon>Mycosphaerellaceae</taxon>
        <taxon>Sphaerulina</taxon>
    </lineage>
</organism>
<sequence length="114" mass="13179">IQLSHQQHWAHPVIVLAHGCSRIRIVVIWPLHSRCREGEPRKTSPDSGETADSRSFLSVVGCSSANCSRCAWYQHTLPTIFTRSCLHRQQLQVCHPDPRVRLVHFHCLHDDRRQ</sequence>
<dbReference type="HOGENOM" id="CLU_2127078_0_0_1"/>
<evidence type="ECO:0000313" key="1">
    <source>
        <dbReference type="EMBL" id="EMF16543.1"/>
    </source>
</evidence>
<dbReference type="EMBL" id="KB456260">
    <property type="protein sequence ID" value="EMF16543.1"/>
    <property type="molecule type" value="Genomic_DNA"/>
</dbReference>
<accession>N1QLJ4</accession>
<evidence type="ECO:0000313" key="2">
    <source>
        <dbReference type="Proteomes" id="UP000016931"/>
    </source>
</evidence>
<keyword evidence="2" id="KW-1185">Reference proteome</keyword>
<feature type="non-terminal residue" evidence="1">
    <location>
        <position position="1"/>
    </location>
</feature>
<protein>
    <submittedName>
        <fullName evidence="1">Uncharacterized protein</fullName>
    </submittedName>
</protein>
<dbReference type="AlphaFoldDB" id="N1QLJ4"/>
<proteinExistence type="predicted"/>
<dbReference type="Proteomes" id="UP000016931">
    <property type="component" value="Unassembled WGS sequence"/>
</dbReference>
<dbReference type="GeneID" id="27900394"/>
<reference evidence="1 2" key="1">
    <citation type="journal article" date="2012" name="PLoS Pathog.">
        <title>Diverse lifestyles and strategies of plant pathogenesis encoded in the genomes of eighteen Dothideomycetes fungi.</title>
        <authorList>
            <person name="Ohm R.A."/>
            <person name="Feau N."/>
            <person name="Henrissat B."/>
            <person name="Schoch C.L."/>
            <person name="Horwitz B.A."/>
            <person name="Barry K.W."/>
            <person name="Condon B.J."/>
            <person name="Copeland A.C."/>
            <person name="Dhillon B."/>
            <person name="Glaser F."/>
            <person name="Hesse C.N."/>
            <person name="Kosti I."/>
            <person name="LaButti K."/>
            <person name="Lindquist E.A."/>
            <person name="Lucas S."/>
            <person name="Salamov A.A."/>
            <person name="Bradshaw R.E."/>
            <person name="Ciuffetti L."/>
            <person name="Hamelin R.C."/>
            <person name="Kema G.H.J."/>
            <person name="Lawrence C."/>
            <person name="Scott J.A."/>
            <person name="Spatafora J.W."/>
            <person name="Turgeon B.G."/>
            <person name="de Wit P.J.G.M."/>
            <person name="Zhong S."/>
            <person name="Goodwin S.B."/>
            <person name="Grigoriev I.V."/>
        </authorList>
    </citation>
    <scope>NUCLEOTIDE SEQUENCE [LARGE SCALE GENOMIC DNA]</scope>
    <source>
        <strain evidence="1 2">SO2202</strain>
    </source>
</reference>
<name>N1QLJ4_SPHMS</name>